<evidence type="ECO:0000259" key="5">
    <source>
        <dbReference type="PROSITE" id="PS00214"/>
    </source>
</evidence>
<feature type="domain" description="Cytosolic fatty-acid binding proteins" evidence="5">
    <location>
        <begin position="30"/>
        <end position="47"/>
    </location>
</feature>
<keyword evidence="7" id="KW-1185">Reference proteome</keyword>
<dbReference type="Proteomes" id="UP001432322">
    <property type="component" value="Unassembled WGS sequence"/>
</dbReference>
<dbReference type="InterPro" id="IPR000463">
    <property type="entry name" value="Fatty_acid-bd"/>
</dbReference>
<dbReference type="Gene3D" id="2.40.128.20">
    <property type="match status" value="1"/>
</dbReference>
<dbReference type="PROSITE" id="PS00214">
    <property type="entry name" value="FABP"/>
    <property type="match status" value="1"/>
</dbReference>
<comment type="similarity">
    <text evidence="1">Belongs to the calycin superfamily. Fatty-acid binding protein (FABP) family.</text>
</comment>
<dbReference type="InterPro" id="IPR040094">
    <property type="entry name" value="Lbp1-4"/>
</dbReference>
<keyword evidence="3" id="KW-0446">Lipid-binding</keyword>
<reference evidence="6" key="1">
    <citation type="submission" date="2023-10" db="EMBL/GenBank/DDBJ databases">
        <title>Genome assembly of Pristionchus species.</title>
        <authorList>
            <person name="Yoshida K."/>
            <person name="Sommer R.J."/>
        </authorList>
    </citation>
    <scope>NUCLEOTIDE SEQUENCE</scope>
    <source>
        <strain evidence="6">RS5133</strain>
    </source>
</reference>
<dbReference type="EMBL" id="BTSY01000006">
    <property type="protein sequence ID" value="GMT32329.1"/>
    <property type="molecule type" value="Genomic_DNA"/>
</dbReference>
<evidence type="ECO:0000313" key="7">
    <source>
        <dbReference type="Proteomes" id="UP001432322"/>
    </source>
</evidence>
<dbReference type="SUPFAM" id="SSF50814">
    <property type="entry name" value="Lipocalins"/>
    <property type="match status" value="1"/>
</dbReference>
<dbReference type="CDD" id="cd00742">
    <property type="entry name" value="FABP"/>
    <property type="match status" value="1"/>
</dbReference>
<proteinExistence type="inferred from homology"/>
<dbReference type="PRINTS" id="PR00178">
    <property type="entry name" value="FATTYACIDBP"/>
</dbReference>
<organism evidence="6 7">
    <name type="scientific">Pristionchus fissidentatus</name>
    <dbReference type="NCBI Taxonomy" id="1538716"/>
    <lineage>
        <taxon>Eukaryota</taxon>
        <taxon>Metazoa</taxon>
        <taxon>Ecdysozoa</taxon>
        <taxon>Nematoda</taxon>
        <taxon>Chromadorea</taxon>
        <taxon>Rhabditida</taxon>
        <taxon>Rhabditina</taxon>
        <taxon>Diplogasteromorpha</taxon>
        <taxon>Diplogasteroidea</taxon>
        <taxon>Neodiplogasteridae</taxon>
        <taxon>Pristionchus</taxon>
    </lineage>
</organism>
<dbReference type="AlphaFoldDB" id="A0AAV5WJR0"/>
<evidence type="ECO:0000256" key="4">
    <source>
        <dbReference type="SAM" id="SignalP"/>
    </source>
</evidence>
<keyword evidence="4" id="KW-0732">Signal</keyword>
<evidence type="ECO:0000256" key="1">
    <source>
        <dbReference type="ARBA" id="ARBA00008390"/>
    </source>
</evidence>
<dbReference type="GO" id="GO:0008289">
    <property type="term" value="F:lipid binding"/>
    <property type="evidence" value="ECO:0007669"/>
    <property type="project" value="UniProtKB-KW"/>
</dbReference>
<sequence length="166" mass="18954">TWSKMRAIALVILGLAVTAMTDPIPDKFFGKFKVDRSENFDEFLSAKGVGFLTRQIIKFASVTKVFSKGPAEGTYTFENLSSKKNVKYEGFKLGEPFKGEGLDSTQHEITFNNKDGEVTEHHKRLDNPEFTPETYHYTMSDDSSELIMRMTNNGITCKRFFKRQEV</sequence>
<evidence type="ECO:0000313" key="6">
    <source>
        <dbReference type="EMBL" id="GMT32329.1"/>
    </source>
</evidence>
<feature type="signal peptide" evidence="4">
    <location>
        <begin position="1"/>
        <end position="21"/>
    </location>
</feature>
<feature type="chain" id="PRO_5044022974" description="Cytosolic fatty-acid binding proteins domain-containing protein" evidence="4">
    <location>
        <begin position="22"/>
        <end position="166"/>
    </location>
</feature>
<protein>
    <recommendedName>
        <fullName evidence="5">Cytosolic fatty-acid binding proteins domain-containing protein</fullName>
    </recommendedName>
</protein>
<feature type="non-terminal residue" evidence="6">
    <location>
        <position position="1"/>
    </location>
</feature>
<evidence type="ECO:0000256" key="2">
    <source>
        <dbReference type="ARBA" id="ARBA00022448"/>
    </source>
</evidence>
<accession>A0AAV5WJR0</accession>
<dbReference type="PANTHER" id="PTHR22725">
    <property type="entry name" value="FATTY ACID-BINDING PROTEIN HOMOLOG 1-RELATED-RELATED"/>
    <property type="match status" value="1"/>
</dbReference>
<keyword evidence="2" id="KW-0813">Transport</keyword>
<gene>
    <name evidence="6" type="ORF">PFISCL1PPCAC_23626</name>
</gene>
<evidence type="ECO:0000256" key="3">
    <source>
        <dbReference type="ARBA" id="ARBA00023121"/>
    </source>
</evidence>
<dbReference type="PANTHER" id="PTHR22725:SF9">
    <property type="entry name" value="FATTY ACID-BINDING PROTEIN HOMOLOG 3"/>
    <property type="match status" value="1"/>
</dbReference>
<name>A0AAV5WJR0_9BILA</name>
<comment type="caution">
    <text evidence="6">The sequence shown here is derived from an EMBL/GenBank/DDBJ whole genome shotgun (WGS) entry which is preliminary data.</text>
</comment>
<dbReference type="InterPro" id="IPR012674">
    <property type="entry name" value="Calycin"/>
</dbReference>